<evidence type="ECO:0000259" key="8">
    <source>
        <dbReference type="PROSITE" id="PS50929"/>
    </source>
</evidence>
<organism evidence="9 10">
    <name type="scientific">Neolentinus lepideus HHB14362 ss-1</name>
    <dbReference type="NCBI Taxonomy" id="1314782"/>
    <lineage>
        <taxon>Eukaryota</taxon>
        <taxon>Fungi</taxon>
        <taxon>Dikarya</taxon>
        <taxon>Basidiomycota</taxon>
        <taxon>Agaricomycotina</taxon>
        <taxon>Agaricomycetes</taxon>
        <taxon>Gloeophyllales</taxon>
        <taxon>Gloeophyllaceae</taxon>
        <taxon>Neolentinus</taxon>
    </lineage>
</organism>
<keyword evidence="2 7" id="KW-0812">Transmembrane</keyword>
<name>A0A165J591_9AGAM</name>
<dbReference type="GO" id="GO:0140359">
    <property type="term" value="F:ABC-type transporter activity"/>
    <property type="evidence" value="ECO:0007669"/>
    <property type="project" value="InterPro"/>
</dbReference>
<dbReference type="PANTHER" id="PTHR24223">
    <property type="entry name" value="ATP-BINDING CASSETTE SUB-FAMILY C"/>
    <property type="match status" value="1"/>
</dbReference>
<dbReference type="Pfam" id="PF00664">
    <property type="entry name" value="ABC_membrane"/>
    <property type="match status" value="1"/>
</dbReference>
<feature type="transmembrane region" description="Helical" evidence="7">
    <location>
        <begin position="15"/>
        <end position="38"/>
    </location>
</feature>
<dbReference type="InParanoid" id="A0A165J591"/>
<evidence type="ECO:0000313" key="10">
    <source>
        <dbReference type="Proteomes" id="UP000076761"/>
    </source>
</evidence>
<gene>
    <name evidence="9" type="ORF">NEOLEDRAFT_1125841</name>
</gene>
<dbReference type="GO" id="GO:0005524">
    <property type="term" value="F:ATP binding"/>
    <property type="evidence" value="ECO:0007669"/>
    <property type="project" value="UniProtKB-KW"/>
</dbReference>
<keyword evidence="5 7" id="KW-1133">Transmembrane helix</keyword>
<dbReference type="CDD" id="cd18596">
    <property type="entry name" value="ABC_6TM_VMR1_D1_like"/>
    <property type="match status" value="1"/>
</dbReference>
<keyword evidence="10" id="KW-1185">Reference proteome</keyword>
<evidence type="ECO:0000313" key="9">
    <source>
        <dbReference type="EMBL" id="KZT13899.1"/>
    </source>
</evidence>
<dbReference type="OrthoDB" id="6500128at2759"/>
<dbReference type="InterPro" id="IPR050173">
    <property type="entry name" value="ABC_transporter_C-like"/>
</dbReference>
<evidence type="ECO:0000256" key="5">
    <source>
        <dbReference type="ARBA" id="ARBA00022989"/>
    </source>
</evidence>
<dbReference type="InterPro" id="IPR011527">
    <property type="entry name" value="ABC1_TM_dom"/>
</dbReference>
<dbReference type="Gene3D" id="1.20.1560.10">
    <property type="entry name" value="ABC transporter type 1, transmembrane domain"/>
    <property type="match status" value="1"/>
</dbReference>
<reference evidence="9 10" key="1">
    <citation type="journal article" date="2016" name="Mol. Biol. Evol.">
        <title>Comparative Genomics of Early-Diverging Mushroom-Forming Fungi Provides Insights into the Origins of Lignocellulose Decay Capabilities.</title>
        <authorList>
            <person name="Nagy L.G."/>
            <person name="Riley R."/>
            <person name="Tritt A."/>
            <person name="Adam C."/>
            <person name="Daum C."/>
            <person name="Floudas D."/>
            <person name="Sun H."/>
            <person name="Yadav J.S."/>
            <person name="Pangilinan J."/>
            <person name="Larsson K.H."/>
            <person name="Matsuura K."/>
            <person name="Barry K."/>
            <person name="Labutti K."/>
            <person name="Kuo R."/>
            <person name="Ohm R.A."/>
            <person name="Bhattacharya S.S."/>
            <person name="Shirouzu T."/>
            <person name="Yoshinaga Y."/>
            <person name="Martin F.M."/>
            <person name="Grigoriev I.V."/>
            <person name="Hibbett D.S."/>
        </authorList>
    </citation>
    <scope>NUCLEOTIDE SEQUENCE [LARGE SCALE GENOMIC DNA]</scope>
    <source>
        <strain evidence="9 10">HHB14362 ss-1</strain>
    </source>
</reference>
<accession>A0A165J591</accession>
<dbReference type="Proteomes" id="UP000076761">
    <property type="component" value="Unassembled WGS sequence"/>
</dbReference>
<feature type="transmembrane region" description="Helical" evidence="7">
    <location>
        <begin position="131"/>
        <end position="151"/>
    </location>
</feature>
<sequence length="232" mass="25994">MFMQNGLGGAIVRPWVWILLLFLGPVISSVAIYCYIFINTGTLVRTEGIITQLVFEHALRVRMKAETASEEGKSTDNTAASSLVGKINNLVTTDLGNLCDGRDFLVVVLYGPLQVILCMAFLYVLLGWSSFVGLVVMIALAPVPGYIAKLLQTVQAERMKKTDVRVETVTETMNVLRMIKLFGWEGKMSERLSDKREEELTWLWKRQILGLLNGNINYIIPVAHMIATFVTY</sequence>
<evidence type="ECO:0000256" key="7">
    <source>
        <dbReference type="SAM" id="Phobius"/>
    </source>
</evidence>
<evidence type="ECO:0000256" key="1">
    <source>
        <dbReference type="ARBA" id="ARBA00022448"/>
    </source>
</evidence>
<keyword evidence="3" id="KW-0547">Nucleotide-binding</keyword>
<feature type="non-terminal residue" evidence="9">
    <location>
        <position position="232"/>
    </location>
</feature>
<dbReference type="SUPFAM" id="SSF90123">
    <property type="entry name" value="ABC transporter transmembrane region"/>
    <property type="match status" value="1"/>
</dbReference>
<protein>
    <recommendedName>
        <fullName evidence="8">ABC transmembrane type-1 domain-containing protein</fullName>
    </recommendedName>
</protein>
<dbReference type="PANTHER" id="PTHR24223:SF356">
    <property type="entry name" value="ATP-BINDING CASSETTE TRANSPORTER ABC4"/>
    <property type="match status" value="1"/>
</dbReference>
<evidence type="ECO:0000256" key="3">
    <source>
        <dbReference type="ARBA" id="ARBA00022741"/>
    </source>
</evidence>
<dbReference type="InterPro" id="IPR036640">
    <property type="entry name" value="ABC1_TM_sf"/>
</dbReference>
<evidence type="ECO:0000256" key="6">
    <source>
        <dbReference type="ARBA" id="ARBA00023136"/>
    </source>
</evidence>
<dbReference type="EMBL" id="KV425871">
    <property type="protein sequence ID" value="KZT13899.1"/>
    <property type="molecule type" value="Genomic_DNA"/>
</dbReference>
<keyword evidence="4" id="KW-0067">ATP-binding</keyword>
<dbReference type="AlphaFoldDB" id="A0A165J591"/>
<proteinExistence type="predicted"/>
<dbReference type="GO" id="GO:0016020">
    <property type="term" value="C:membrane"/>
    <property type="evidence" value="ECO:0007669"/>
    <property type="project" value="InterPro"/>
</dbReference>
<keyword evidence="1" id="KW-0813">Transport</keyword>
<dbReference type="STRING" id="1314782.A0A165J591"/>
<feature type="domain" description="ABC transmembrane type-1" evidence="8">
    <location>
        <begin position="1"/>
        <end position="232"/>
    </location>
</feature>
<keyword evidence="6 7" id="KW-0472">Membrane</keyword>
<feature type="transmembrane region" description="Helical" evidence="7">
    <location>
        <begin position="104"/>
        <end position="125"/>
    </location>
</feature>
<dbReference type="PROSITE" id="PS50929">
    <property type="entry name" value="ABC_TM1F"/>
    <property type="match status" value="1"/>
</dbReference>
<evidence type="ECO:0000256" key="4">
    <source>
        <dbReference type="ARBA" id="ARBA00022840"/>
    </source>
</evidence>
<evidence type="ECO:0000256" key="2">
    <source>
        <dbReference type="ARBA" id="ARBA00022692"/>
    </source>
</evidence>